<sequence>MKVALVTGASRGIGAATARRLAQSGMHVILTSRRPEDLEAEVGRLNQEGGSASALQLDVTDRDSVQRAADAVAETYGHLDVLVNNAGVLPEATNTAPAEVVDLEMFRITFDTNLFGAVAVLEAFLPLVRKSDAGRIVNLTTTMGSLTDQTNPESPYYGMVVPAYQSSKAALNNVTIALAKSLADSSIKVTSVCPGFVQTELTPINKDNAPTTPDEAAEVVHRAATLPDDAPSGTFVDANGPVAW</sequence>
<dbReference type="RefSeq" id="WP_183551962.1">
    <property type="nucleotide sequence ID" value="NZ_BMQT01000018.1"/>
</dbReference>
<dbReference type="SUPFAM" id="SSF51735">
    <property type="entry name" value="NAD(P)-binding Rossmann-fold domains"/>
    <property type="match status" value="1"/>
</dbReference>
<comment type="caution">
    <text evidence="5">The sequence shown here is derived from an EMBL/GenBank/DDBJ whole genome shotgun (WGS) entry which is preliminary data.</text>
</comment>
<dbReference type="InterPro" id="IPR036291">
    <property type="entry name" value="NAD(P)-bd_dom_sf"/>
</dbReference>
<feature type="domain" description="Ketoreductase" evidence="4">
    <location>
        <begin position="2"/>
        <end position="167"/>
    </location>
</feature>
<keyword evidence="6" id="KW-1185">Reference proteome</keyword>
<dbReference type="PANTHER" id="PTHR43008:SF4">
    <property type="entry name" value="CHAIN DEHYDROGENASE, PUTATIVE (AFU_ORTHOLOGUE AFUA_4G08710)-RELATED"/>
    <property type="match status" value="1"/>
</dbReference>
<proteinExistence type="inferred from homology"/>
<reference evidence="5 6" key="1">
    <citation type="submission" date="2020-08" db="EMBL/GenBank/DDBJ databases">
        <title>Genomic Encyclopedia of Type Strains, Phase III (KMG-III): the genomes of soil and plant-associated and newly described type strains.</title>
        <authorList>
            <person name="Whitman W."/>
        </authorList>
    </citation>
    <scope>NUCLEOTIDE SEQUENCE [LARGE SCALE GENOMIC DNA]</scope>
    <source>
        <strain evidence="5 6">CECT 3302</strain>
    </source>
</reference>
<organism evidence="5 6">
    <name type="scientific">Nocardioides albus</name>
    <dbReference type="NCBI Taxonomy" id="1841"/>
    <lineage>
        <taxon>Bacteria</taxon>
        <taxon>Bacillati</taxon>
        <taxon>Actinomycetota</taxon>
        <taxon>Actinomycetes</taxon>
        <taxon>Propionibacteriales</taxon>
        <taxon>Nocardioidaceae</taxon>
        <taxon>Nocardioides</taxon>
    </lineage>
</organism>
<dbReference type="Proteomes" id="UP000577707">
    <property type="component" value="Unassembled WGS sequence"/>
</dbReference>
<evidence type="ECO:0000259" key="4">
    <source>
        <dbReference type="SMART" id="SM00822"/>
    </source>
</evidence>
<dbReference type="PRINTS" id="PR00081">
    <property type="entry name" value="GDHRDH"/>
</dbReference>
<comment type="similarity">
    <text evidence="1 3">Belongs to the short-chain dehydrogenases/reductases (SDR) family.</text>
</comment>
<dbReference type="PRINTS" id="PR00080">
    <property type="entry name" value="SDRFAMILY"/>
</dbReference>
<dbReference type="EMBL" id="JACHXG010000018">
    <property type="protein sequence ID" value="MBB3092238.1"/>
    <property type="molecule type" value="Genomic_DNA"/>
</dbReference>
<evidence type="ECO:0000256" key="2">
    <source>
        <dbReference type="ARBA" id="ARBA00023002"/>
    </source>
</evidence>
<dbReference type="PANTHER" id="PTHR43008">
    <property type="entry name" value="BENZIL REDUCTASE"/>
    <property type="match status" value="1"/>
</dbReference>
<evidence type="ECO:0000313" key="5">
    <source>
        <dbReference type="EMBL" id="MBB3092238.1"/>
    </source>
</evidence>
<keyword evidence="2" id="KW-0560">Oxidoreductase</keyword>
<dbReference type="SMART" id="SM00822">
    <property type="entry name" value="PKS_KR"/>
    <property type="match status" value="1"/>
</dbReference>
<dbReference type="InterPro" id="IPR057326">
    <property type="entry name" value="KR_dom"/>
</dbReference>
<dbReference type="Gene3D" id="3.40.50.720">
    <property type="entry name" value="NAD(P)-binding Rossmann-like Domain"/>
    <property type="match status" value="1"/>
</dbReference>
<dbReference type="GO" id="GO:0050664">
    <property type="term" value="F:oxidoreductase activity, acting on NAD(P)H, oxygen as acceptor"/>
    <property type="evidence" value="ECO:0007669"/>
    <property type="project" value="TreeGrafter"/>
</dbReference>
<evidence type="ECO:0000256" key="3">
    <source>
        <dbReference type="RuleBase" id="RU000363"/>
    </source>
</evidence>
<evidence type="ECO:0000313" key="6">
    <source>
        <dbReference type="Proteomes" id="UP000577707"/>
    </source>
</evidence>
<gene>
    <name evidence="5" type="ORF">FHS12_005215</name>
</gene>
<protein>
    <submittedName>
        <fullName evidence="5">NAD(P)-dependent dehydrogenase (Short-subunit alcohol dehydrogenase family)</fullName>
    </submittedName>
</protein>
<dbReference type="AlphaFoldDB" id="A0A7W5A9S5"/>
<evidence type="ECO:0000256" key="1">
    <source>
        <dbReference type="ARBA" id="ARBA00006484"/>
    </source>
</evidence>
<name>A0A7W5A9S5_9ACTN</name>
<dbReference type="InterPro" id="IPR002347">
    <property type="entry name" value="SDR_fam"/>
</dbReference>
<accession>A0A7W5A9S5</accession>
<dbReference type="Pfam" id="PF00106">
    <property type="entry name" value="adh_short"/>
    <property type="match status" value="1"/>
</dbReference>